<comment type="caution">
    <text evidence="3">The sequence shown here is derived from an EMBL/GenBank/DDBJ whole genome shotgun (WGS) entry which is preliminary data.</text>
</comment>
<dbReference type="AlphaFoldDB" id="A0A0B2JUP0"/>
<dbReference type="InterPro" id="IPR046894">
    <property type="entry name" value="MTaX1"/>
</dbReference>
<organism evidence="3 4">
    <name type="scientific">Anaerovibrio lipolyticus</name>
    <dbReference type="NCBI Taxonomy" id="82374"/>
    <lineage>
        <taxon>Bacteria</taxon>
        <taxon>Bacillati</taxon>
        <taxon>Bacillota</taxon>
        <taxon>Negativicutes</taxon>
        <taxon>Selenomonadales</taxon>
        <taxon>Selenomonadaceae</taxon>
        <taxon>Anaerovibrio</taxon>
    </lineage>
</organism>
<accession>A0A0B2JUP0</accession>
<evidence type="ECO:0000256" key="1">
    <source>
        <dbReference type="SAM" id="Phobius"/>
    </source>
</evidence>
<dbReference type="RefSeq" id="WP_039208288.1">
    <property type="nucleotide sequence ID" value="NZ_JSCE01000143.1"/>
</dbReference>
<keyword evidence="4" id="KW-1185">Reference proteome</keyword>
<keyword evidence="1" id="KW-0472">Membrane</keyword>
<dbReference type="EMBL" id="JSCE01000143">
    <property type="protein sequence ID" value="KHM52065.1"/>
    <property type="molecule type" value="Genomic_DNA"/>
</dbReference>
<feature type="domain" description="Methylase-associated X1" evidence="2">
    <location>
        <begin position="45"/>
        <end position="162"/>
    </location>
</feature>
<keyword evidence="1" id="KW-0812">Transmembrane</keyword>
<reference evidence="3 4" key="1">
    <citation type="journal article" date="2013" name="PLoS ONE">
        <title>Identification and characterization of three novel lipases belonging to families II and V from Anaerovibrio lipolyticus 5ST.</title>
        <authorList>
            <person name="Prive F."/>
            <person name="Kaderbhai N.N."/>
            <person name="Girdwood S."/>
            <person name="Worgan H.J."/>
            <person name="Pinloche E."/>
            <person name="Scollan N.D."/>
            <person name="Huws S.A."/>
            <person name="Newbold C.J."/>
        </authorList>
    </citation>
    <scope>NUCLEOTIDE SEQUENCE [LARGE SCALE GENOMIC DNA]</scope>
    <source>
        <strain evidence="3 4">5S</strain>
    </source>
</reference>
<sequence length="184" mass="21090">MTSTRLTQKELHSLFLQDIGVYADAVMDNGRKPLRLHLKYPFNRDIKAYIFNCTAPPGGRSIDEFKVQLILDGQKRGERGRFDTSDIGTVLIVGYAAPFIDVLSGIWVLFELDKHMEFAYSANIQVYLRQMLPALEKNVYVCQKHNKEILVISQRQYLLDALIERFNIDLAVMLERAEHGINGT</sequence>
<proteinExistence type="predicted"/>
<evidence type="ECO:0000313" key="3">
    <source>
        <dbReference type="EMBL" id="KHM52065.1"/>
    </source>
</evidence>
<name>A0A0B2JUP0_9FIRM</name>
<gene>
    <name evidence="3" type="ORF">NZ47_06995</name>
</gene>
<evidence type="ECO:0000313" key="4">
    <source>
        <dbReference type="Proteomes" id="UP000030993"/>
    </source>
</evidence>
<dbReference type="Proteomes" id="UP000030993">
    <property type="component" value="Unassembled WGS sequence"/>
</dbReference>
<protein>
    <recommendedName>
        <fullName evidence="2">Methylase-associated X1 domain-containing protein</fullName>
    </recommendedName>
</protein>
<evidence type="ECO:0000259" key="2">
    <source>
        <dbReference type="Pfam" id="PF20296"/>
    </source>
</evidence>
<feature type="transmembrane region" description="Helical" evidence="1">
    <location>
        <begin position="87"/>
        <end position="110"/>
    </location>
</feature>
<keyword evidence="1" id="KW-1133">Transmembrane helix</keyword>
<dbReference type="STRING" id="82374.NZ47_06995"/>
<dbReference type="Pfam" id="PF20296">
    <property type="entry name" value="MTaX1"/>
    <property type="match status" value="1"/>
</dbReference>